<dbReference type="RefSeq" id="WP_097278164.1">
    <property type="nucleotide sequence ID" value="NZ_OCNJ01000002.1"/>
</dbReference>
<evidence type="ECO:0000313" key="1">
    <source>
        <dbReference type="EMBL" id="SOD92400.1"/>
    </source>
</evidence>
<gene>
    <name evidence="1" type="ORF">SAMN05421508_102415</name>
</gene>
<dbReference type="Proteomes" id="UP000219621">
    <property type="component" value="Unassembled WGS sequence"/>
</dbReference>
<evidence type="ECO:0000313" key="2">
    <source>
        <dbReference type="Proteomes" id="UP000219621"/>
    </source>
</evidence>
<name>A0A286GA70_9PROT</name>
<accession>A0A286GA70</accession>
<keyword evidence="2" id="KW-1185">Reference proteome</keyword>
<dbReference type="EMBL" id="OCNJ01000002">
    <property type="protein sequence ID" value="SOD92400.1"/>
    <property type="molecule type" value="Genomic_DNA"/>
</dbReference>
<organism evidence="1 2">
    <name type="scientific">Caenispirillum bisanense</name>
    <dbReference type="NCBI Taxonomy" id="414052"/>
    <lineage>
        <taxon>Bacteria</taxon>
        <taxon>Pseudomonadati</taxon>
        <taxon>Pseudomonadota</taxon>
        <taxon>Alphaproteobacteria</taxon>
        <taxon>Rhodospirillales</taxon>
        <taxon>Novispirillaceae</taxon>
        <taxon>Caenispirillum</taxon>
    </lineage>
</organism>
<proteinExistence type="predicted"/>
<protein>
    <submittedName>
        <fullName evidence="1">Uncharacterized protein</fullName>
    </submittedName>
</protein>
<dbReference type="AlphaFoldDB" id="A0A286GA70"/>
<reference evidence="1 2" key="1">
    <citation type="submission" date="2017-09" db="EMBL/GenBank/DDBJ databases">
        <authorList>
            <person name="Ehlers B."/>
            <person name="Leendertz F.H."/>
        </authorList>
    </citation>
    <scope>NUCLEOTIDE SEQUENCE [LARGE SCALE GENOMIC DNA]</scope>
    <source>
        <strain evidence="1 2">USBA 140</strain>
    </source>
</reference>
<sequence>MEPNYTLPPQVNDWTNQVFNGLGMQRTVPDTMDIVDEPILSLEEQQRIEREIVVREQMAQVGCAWHGYAAANKSTVGVRPETGPGGRYTNVRIAGRPAPKHGGSQGQHTTAFCANREAVASVIVGRTEQTARQDLAYLFECLGRLPAIVDPAQPVPDHVLNDIAAYSNPQTTAGLAVSDIAVYYLELRDAIPGASLNTGINGLTDTSGRANIVGKGEGAHLKPLREAETHAMGNGTFTQQDVTAIAETLCKLYDDTSEGNLPPEAVPNQRVTFLMTVAQAFPELLKNNDVRQTVLNGVTQGLTQEQATYAAQQVEAIANRLAGRNELKQRPKPAAFAASIHDGRIDFDARPDSIKDGGSMGDHTTAMQLMKNAATKLLLPRGAETTNGDLKASLKALKADFSLERFAFIPQPDGEIDGSSLAAPYQERLKATEKNLEVIDACIAALEVSNAGEAPDVEFLLECAEAYLQLMDDRPTAVVYGGLAEGSGEGTTVALLDEIESGQRQFSDPRELFEIALGMFDSRSASRGAAMFGGEDYLFRVGEEFMFFLKSAYPNISAVLEEAAGEGGVVPFIIEHVEQVGGLGKKDTEYEEQVTDVPEFTMSLRPRKPKNYSDY</sequence>